<dbReference type="EMBL" id="SGWX01000001">
    <property type="protein sequence ID" value="RZS59988.1"/>
    <property type="molecule type" value="Genomic_DNA"/>
</dbReference>
<comment type="caution">
    <text evidence="2">The sequence shown here is derived from an EMBL/GenBank/DDBJ whole genome shotgun (WGS) entry which is preliminary data.</text>
</comment>
<proteinExistence type="predicted"/>
<evidence type="ECO:0000256" key="1">
    <source>
        <dbReference type="SAM" id="SignalP"/>
    </source>
</evidence>
<dbReference type="Proteomes" id="UP000293852">
    <property type="component" value="Unassembled WGS sequence"/>
</dbReference>
<evidence type="ECO:0000313" key="3">
    <source>
        <dbReference type="Proteomes" id="UP000293852"/>
    </source>
</evidence>
<reference evidence="2 3" key="1">
    <citation type="submission" date="2019-02" db="EMBL/GenBank/DDBJ databases">
        <title>Sequencing the genomes of 1000 actinobacteria strains.</title>
        <authorList>
            <person name="Klenk H.-P."/>
        </authorList>
    </citation>
    <scope>NUCLEOTIDE SEQUENCE [LARGE SCALE GENOMIC DNA]</scope>
    <source>
        <strain evidence="2 3">DSM 16932</strain>
    </source>
</reference>
<keyword evidence="3" id="KW-1185">Reference proteome</keyword>
<feature type="signal peptide" evidence="1">
    <location>
        <begin position="1"/>
        <end position="18"/>
    </location>
</feature>
<sequence length="528" mass="50947">MARSFLRALGATSTAAVAVGAVAVATLYAGPWASALDGAGAHEGDGVRQVGVTPAPVQLVCPPAATLPEGADVGDTQFSAAPVSTTSSLAAGVLSAGDTGARWGALGGQGAALTVGADAAAHVGDPGAAGSVLQAQPVAGAPFRAAAAQASVTTGGDLRGLAAASCAAPAISQWIVGGSTEVGSTAVLTVQNPSASTATVTLDVYGPAGKVALGSQGAFVLGAGQSATTRIEAVAPDQRRVVVHVTSTGARVAASLQVQSLDGLVPQGVDILTPGAAPSTSVAIAGLLSGGEALDDPRAPVLRLLAPDDGGTAHVSIYGKDGLARLRGAESVALEPGVVTDLPLGGLAAGGYGIVIDADVPVLAAASLTRSGPVPDDAVVQGLPYDVAWQAGQPLPDPGLGAQAALPGGTSAVVAVTAVPDERGATPPSGKASAVVRVYGSDGSALGEQTLTLDVGTVARVPVTSIAPHGTPALVVVDAGEDDRIAWAVELTAEDGSEQSERLVASLAPTASVPAPGAASVREVDAQG</sequence>
<evidence type="ECO:0000313" key="2">
    <source>
        <dbReference type="EMBL" id="RZS59988.1"/>
    </source>
</evidence>
<feature type="chain" id="PRO_5038444062" description="Secreted protein" evidence="1">
    <location>
        <begin position="19"/>
        <end position="528"/>
    </location>
</feature>
<keyword evidence="1" id="KW-0732">Signal</keyword>
<organism evidence="2 3">
    <name type="scientific">Xylanimonas ulmi</name>
    <dbReference type="NCBI Taxonomy" id="228973"/>
    <lineage>
        <taxon>Bacteria</taxon>
        <taxon>Bacillati</taxon>
        <taxon>Actinomycetota</taxon>
        <taxon>Actinomycetes</taxon>
        <taxon>Micrococcales</taxon>
        <taxon>Promicromonosporaceae</taxon>
        <taxon>Xylanimonas</taxon>
    </lineage>
</organism>
<dbReference type="InterPro" id="IPR043777">
    <property type="entry name" value="DUF5719"/>
</dbReference>
<protein>
    <recommendedName>
        <fullName evidence="4">Secreted protein</fullName>
    </recommendedName>
</protein>
<name>A0A4Q7M0W2_9MICO</name>
<gene>
    <name evidence="2" type="ORF">EV386_0228</name>
</gene>
<dbReference type="OrthoDB" id="3264966at2"/>
<evidence type="ECO:0008006" key="4">
    <source>
        <dbReference type="Google" id="ProtNLM"/>
    </source>
</evidence>
<dbReference type="Pfam" id="PF18986">
    <property type="entry name" value="DUF5719"/>
    <property type="match status" value="1"/>
</dbReference>
<dbReference type="AlphaFoldDB" id="A0A4Q7M0W2"/>
<dbReference type="RefSeq" id="WP_130411564.1">
    <property type="nucleotide sequence ID" value="NZ_SGWX01000001.1"/>
</dbReference>
<accession>A0A4Q7M0W2</accession>